<dbReference type="InterPro" id="IPR009057">
    <property type="entry name" value="Homeodomain-like_sf"/>
</dbReference>
<dbReference type="GO" id="GO:0006338">
    <property type="term" value="P:chromatin remodeling"/>
    <property type="evidence" value="ECO:0007669"/>
    <property type="project" value="TreeGrafter"/>
</dbReference>
<evidence type="ECO:0000313" key="6">
    <source>
        <dbReference type="Proteomes" id="UP000800082"/>
    </source>
</evidence>
<accession>A0A6A5RXQ2</accession>
<dbReference type="GO" id="GO:0010468">
    <property type="term" value="P:regulation of gene expression"/>
    <property type="evidence" value="ECO:0007669"/>
    <property type="project" value="UniProtKB-ARBA"/>
</dbReference>
<dbReference type="InterPro" id="IPR036910">
    <property type="entry name" value="HMG_box_dom_sf"/>
</dbReference>
<dbReference type="GO" id="GO:0008168">
    <property type="term" value="F:methyltransferase activity"/>
    <property type="evidence" value="ECO:0007669"/>
    <property type="project" value="UniProtKB-KW"/>
</dbReference>
<dbReference type="GO" id="GO:0050660">
    <property type="term" value="F:flavin adenine dinucleotide binding"/>
    <property type="evidence" value="ECO:0007669"/>
    <property type="project" value="TreeGrafter"/>
</dbReference>
<proteinExistence type="inferred from homology"/>
<dbReference type="Proteomes" id="UP000800082">
    <property type="component" value="Unassembled WGS sequence"/>
</dbReference>
<organism evidence="5 6">
    <name type="scientific">Didymella exigua CBS 183.55</name>
    <dbReference type="NCBI Taxonomy" id="1150837"/>
    <lineage>
        <taxon>Eukaryota</taxon>
        <taxon>Fungi</taxon>
        <taxon>Dikarya</taxon>
        <taxon>Ascomycota</taxon>
        <taxon>Pezizomycotina</taxon>
        <taxon>Dothideomycetes</taxon>
        <taxon>Pleosporomycetidae</taxon>
        <taxon>Pleosporales</taxon>
        <taxon>Pleosporineae</taxon>
        <taxon>Didymellaceae</taxon>
        <taxon>Didymella</taxon>
    </lineage>
</organism>
<dbReference type="InterPro" id="IPR007526">
    <property type="entry name" value="SWIRM"/>
</dbReference>
<dbReference type="RefSeq" id="XP_033452547.1">
    <property type="nucleotide sequence ID" value="XM_033591299.1"/>
</dbReference>
<sequence length="1116" mass="123069">MFSAFASTTDTNTLDDDSDMFDQSHNDFLSLPMSHESIHLKGGIAPMPELGNIAYGRESATSSVHYGDANDTSELIHQSGRAEVDDSTPGAFSNTYGLNLTPSPLPYPNTPHSTVENGSHGINGVCSNQTDILVSKPVEGNVSHHEDGLSSLKDTFLKHNFMTRTPQSLSRESQQSSTPELLQSHDRPTNPRLIGTPKGKTVELRANSSIPADLSWPEFGRQCILAAESSRLNPFALHPAEYRLLRNHINHAQVTIYLNIRNAILRLWHRNPLVYVSFEEAAGCTRDKRFFNLTKVAYLWLLRNGYINFGCVEIPGTAPAVSRRKTRDTPQKTIVVVGAGMSGLGCARQLQALFAQLADQSTGGGERPPKIIILEARPRVGGRVYSHPFLDQTNSTLPAGHRCTAEMGAQIVTGFEHGNPLNAIIRGQLGIPYHGLRDNTILYDYDGTVVDRNQDMLVENLYNDVLERASVYRNKAPTQRIVEGDRNLILFGRDANDNGGPTIAEMENSDAPLSVNAKSTASTTEEKPTTGVEKLAGRAYQLSAGYNPNITAAETIQSLGWKIKPGASMSQTVDLDAAAKLSEYPTLGQTMDEGIKQYQAIVDMKPKDMRLLSWHHANLEYANAVSVNKLSLSGWDQDMGNEFEGEHSEVIGGYQQVPRGLWKCPDQLDVRFNTPIKSVRYNTEEHQIGKAVTIESMNGQTFEADRIILTTPLGVLKSGSITFQPPLPDWKQGVIERMGFGLLNKIILVYEKAFWEPDRDMFGLLNESEHEDSLRPEHYNARRGRFYLFWNCIKTSGKPTLVALLAGDSAQYAEATSNDQLVKEVTDRLDSMFAPNSVPLPTETIVTRWSKDPFARGSYSYVGATTRTGDYDVMARPHGPLHFAGEATCGTHPATVHGAYLSGLRAAAEVYETMTGPIEVPSPLVEKKIKLEQLATPSFADFKPGFAPAVLPAQTTKTARAQRDEDYEAAIIGAILEEVGERPIKPGRSGVNPFLLFTKDYWYIVKKECDDARVAATGNFDAKATKQEVRVAIGLRWRTAGEDIKKPYQDQADNARESATSSAADFKERVAHWDSEAARIRQAYIQKNPPPGGNEDLILNSRTAIELGAGKRLRRL</sequence>
<comment type="similarity">
    <text evidence="1">Belongs to the flavin monoamine oxidase family.</text>
</comment>
<dbReference type="SUPFAM" id="SSF46689">
    <property type="entry name" value="Homeodomain-like"/>
    <property type="match status" value="1"/>
</dbReference>
<dbReference type="Gene3D" id="1.10.30.10">
    <property type="entry name" value="High mobility group box domain"/>
    <property type="match status" value="1"/>
</dbReference>
<dbReference type="AlphaFoldDB" id="A0A6A5RXQ2"/>
<keyword evidence="6" id="KW-1185">Reference proteome</keyword>
<dbReference type="PROSITE" id="PS50934">
    <property type="entry name" value="SWIRM"/>
    <property type="match status" value="1"/>
</dbReference>
<dbReference type="InterPro" id="IPR002937">
    <property type="entry name" value="Amino_oxidase"/>
</dbReference>
<evidence type="ECO:0000256" key="3">
    <source>
        <dbReference type="SAM" id="MobiDB-lite"/>
    </source>
</evidence>
<reference evidence="5" key="1">
    <citation type="journal article" date="2020" name="Stud. Mycol.">
        <title>101 Dothideomycetes genomes: a test case for predicting lifestyles and emergence of pathogens.</title>
        <authorList>
            <person name="Haridas S."/>
            <person name="Albert R."/>
            <person name="Binder M."/>
            <person name="Bloem J."/>
            <person name="Labutti K."/>
            <person name="Salamov A."/>
            <person name="Andreopoulos B."/>
            <person name="Baker S."/>
            <person name="Barry K."/>
            <person name="Bills G."/>
            <person name="Bluhm B."/>
            <person name="Cannon C."/>
            <person name="Castanera R."/>
            <person name="Culley D."/>
            <person name="Daum C."/>
            <person name="Ezra D."/>
            <person name="Gonzalez J."/>
            <person name="Henrissat B."/>
            <person name="Kuo A."/>
            <person name="Liang C."/>
            <person name="Lipzen A."/>
            <person name="Lutzoni F."/>
            <person name="Magnuson J."/>
            <person name="Mondo S."/>
            <person name="Nolan M."/>
            <person name="Ohm R."/>
            <person name="Pangilinan J."/>
            <person name="Park H.-J."/>
            <person name="Ramirez L."/>
            <person name="Alfaro M."/>
            <person name="Sun H."/>
            <person name="Tritt A."/>
            <person name="Yoshinaga Y."/>
            <person name="Zwiers L.-H."/>
            <person name="Turgeon B."/>
            <person name="Goodwin S."/>
            <person name="Spatafora J."/>
            <person name="Crous P."/>
            <person name="Grigoriev I."/>
        </authorList>
    </citation>
    <scope>NUCLEOTIDE SEQUENCE</scope>
    <source>
        <strain evidence="5">CBS 183.55</strain>
    </source>
</reference>
<dbReference type="PANTHER" id="PTHR10742:SF386">
    <property type="entry name" value="LYSINE-SPECIFIC HISTONE DEMETHYLASE 1A"/>
    <property type="match status" value="1"/>
</dbReference>
<dbReference type="Gene3D" id="3.50.50.60">
    <property type="entry name" value="FAD/NAD(P)-binding domain"/>
    <property type="match status" value="2"/>
</dbReference>
<dbReference type="SUPFAM" id="SSF51905">
    <property type="entry name" value="FAD/NAD(P)-binding domain"/>
    <property type="match status" value="1"/>
</dbReference>
<dbReference type="InterPro" id="IPR036388">
    <property type="entry name" value="WH-like_DNA-bd_sf"/>
</dbReference>
<dbReference type="PANTHER" id="PTHR10742">
    <property type="entry name" value="FLAVIN MONOAMINE OXIDASE"/>
    <property type="match status" value="1"/>
</dbReference>
<dbReference type="GO" id="GO:0016491">
    <property type="term" value="F:oxidoreductase activity"/>
    <property type="evidence" value="ECO:0007669"/>
    <property type="project" value="UniProtKB-KW"/>
</dbReference>
<feature type="region of interest" description="Disordered" evidence="3">
    <location>
        <begin position="163"/>
        <end position="197"/>
    </location>
</feature>
<dbReference type="Gene3D" id="1.10.10.10">
    <property type="entry name" value="Winged helix-like DNA-binding domain superfamily/Winged helix DNA-binding domain"/>
    <property type="match status" value="1"/>
</dbReference>
<dbReference type="GO" id="GO:0032259">
    <property type="term" value="P:methylation"/>
    <property type="evidence" value="ECO:0007669"/>
    <property type="project" value="UniProtKB-KW"/>
</dbReference>
<gene>
    <name evidence="5" type="ORF">M421DRAFT_417026</name>
</gene>
<evidence type="ECO:0000259" key="4">
    <source>
        <dbReference type="PROSITE" id="PS50934"/>
    </source>
</evidence>
<dbReference type="OrthoDB" id="9982100at2759"/>
<keyword evidence="5" id="KW-0489">Methyltransferase</keyword>
<feature type="compositionally biased region" description="Polar residues" evidence="3">
    <location>
        <begin position="163"/>
        <end position="181"/>
    </location>
</feature>
<dbReference type="FunFam" id="1.10.10.10:FF:000064">
    <property type="entry name" value="Lysine-specific histone demethylase 1A"/>
    <property type="match status" value="1"/>
</dbReference>
<name>A0A6A5RXQ2_9PLEO</name>
<dbReference type="Pfam" id="PF01593">
    <property type="entry name" value="Amino_oxidase"/>
    <property type="match status" value="2"/>
</dbReference>
<protein>
    <submittedName>
        <fullName evidence="5">Lysine-specific histone demethylase 1</fullName>
    </submittedName>
</protein>
<dbReference type="Pfam" id="PF04433">
    <property type="entry name" value="SWIRM"/>
    <property type="match status" value="1"/>
</dbReference>
<dbReference type="InterPro" id="IPR036188">
    <property type="entry name" value="FAD/NAD-bd_sf"/>
</dbReference>
<dbReference type="EMBL" id="ML978959">
    <property type="protein sequence ID" value="KAF1932299.1"/>
    <property type="molecule type" value="Genomic_DNA"/>
</dbReference>
<evidence type="ECO:0000313" key="5">
    <source>
        <dbReference type="EMBL" id="KAF1932299.1"/>
    </source>
</evidence>
<dbReference type="Gene3D" id="3.90.660.10">
    <property type="match status" value="1"/>
</dbReference>
<keyword evidence="5" id="KW-0808">Transferase</keyword>
<dbReference type="InterPro" id="IPR050281">
    <property type="entry name" value="Flavin_monoamine_oxidase"/>
</dbReference>
<dbReference type="GeneID" id="54348967"/>
<feature type="domain" description="SWIRM" evidence="4">
    <location>
        <begin position="223"/>
        <end position="318"/>
    </location>
</feature>
<dbReference type="SUPFAM" id="SSF47095">
    <property type="entry name" value="HMG-box"/>
    <property type="match status" value="1"/>
</dbReference>
<evidence type="ECO:0000256" key="2">
    <source>
        <dbReference type="ARBA" id="ARBA00023002"/>
    </source>
</evidence>
<dbReference type="GO" id="GO:0003682">
    <property type="term" value="F:chromatin binding"/>
    <property type="evidence" value="ECO:0007669"/>
    <property type="project" value="TreeGrafter"/>
</dbReference>
<dbReference type="SUPFAM" id="SSF54373">
    <property type="entry name" value="FAD-linked reductases, C-terminal domain"/>
    <property type="match status" value="1"/>
</dbReference>
<keyword evidence="2" id="KW-0560">Oxidoreductase</keyword>
<dbReference type="CDD" id="cd00084">
    <property type="entry name" value="HMG-box_SF"/>
    <property type="match status" value="1"/>
</dbReference>
<evidence type="ECO:0000256" key="1">
    <source>
        <dbReference type="ARBA" id="ARBA00005995"/>
    </source>
</evidence>